<comment type="caution">
    <text evidence="1">The sequence shown here is derived from an EMBL/GenBank/DDBJ whole genome shotgun (WGS) entry which is preliminary data.</text>
</comment>
<evidence type="ECO:0000313" key="2">
    <source>
        <dbReference type="Proteomes" id="UP001157502"/>
    </source>
</evidence>
<dbReference type="Proteomes" id="UP001157502">
    <property type="component" value="Chromosome 30"/>
</dbReference>
<sequence length="95" mass="10210">MPFGICLRTHLLSATAAPYLPGYHDVFLGSRATSAHHPGSPLSPPFTSASVTPCVTGDNAGDRGFTFLPDYPKQDESYVGQRDVSARTPLLWFTA</sequence>
<reference evidence="1" key="1">
    <citation type="submission" date="2021-05" db="EMBL/GenBank/DDBJ databases">
        <authorList>
            <person name="Pan Q."/>
            <person name="Jouanno E."/>
            <person name="Zahm M."/>
            <person name="Klopp C."/>
            <person name="Cabau C."/>
            <person name="Louis A."/>
            <person name="Berthelot C."/>
            <person name="Parey E."/>
            <person name="Roest Crollius H."/>
            <person name="Montfort J."/>
            <person name="Robinson-Rechavi M."/>
            <person name="Bouchez O."/>
            <person name="Lampietro C."/>
            <person name="Lopez Roques C."/>
            <person name="Donnadieu C."/>
            <person name="Postlethwait J."/>
            <person name="Bobe J."/>
            <person name="Dillon D."/>
            <person name="Chandos A."/>
            <person name="von Hippel F."/>
            <person name="Guiguen Y."/>
        </authorList>
    </citation>
    <scope>NUCLEOTIDE SEQUENCE</scope>
    <source>
        <strain evidence="1">YG-Jan2019</strain>
    </source>
</reference>
<dbReference type="EMBL" id="CM055757">
    <property type="protein sequence ID" value="KAJ7988923.1"/>
    <property type="molecule type" value="Genomic_DNA"/>
</dbReference>
<name>A0ACC2FCA1_DALPE</name>
<accession>A0ACC2FCA1</accession>
<proteinExistence type="predicted"/>
<evidence type="ECO:0000313" key="1">
    <source>
        <dbReference type="EMBL" id="KAJ7988923.1"/>
    </source>
</evidence>
<keyword evidence="2" id="KW-1185">Reference proteome</keyword>
<protein>
    <submittedName>
        <fullName evidence="1">Uncharacterized protein</fullName>
    </submittedName>
</protein>
<gene>
    <name evidence="1" type="ORF">DPEC_G00314220</name>
</gene>
<organism evidence="1 2">
    <name type="scientific">Dallia pectoralis</name>
    <name type="common">Alaska blackfish</name>
    <dbReference type="NCBI Taxonomy" id="75939"/>
    <lineage>
        <taxon>Eukaryota</taxon>
        <taxon>Metazoa</taxon>
        <taxon>Chordata</taxon>
        <taxon>Craniata</taxon>
        <taxon>Vertebrata</taxon>
        <taxon>Euteleostomi</taxon>
        <taxon>Actinopterygii</taxon>
        <taxon>Neopterygii</taxon>
        <taxon>Teleostei</taxon>
        <taxon>Protacanthopterygii</taxon>
        <taxon>Esociformes</taxon>
        <taxon>Umbridae</taxon>
        <taxon>Dallia</taxon>
    </lineage>
</organism>